<evidence type="ECO:0000313" key="3">
    <source>
        <dbReference type="Proteomes" id="UP000283530"/>
    </source>
</evidence>
<protein>
    <submittedName>
        <fullName evidence="2">DNA topoisomerase 1-like protein isoform X1</fullName>
    </submittedName>
</protein>
<dbReference type="EMBL" id="QPKB01000010">
    <property type="protein sequence ID" value="RWR93896.1"/>
    <property type="molecule type" value="Genomic_DNA"/>
</dbReference>
<reference evidence="2 3" key="1">
    <citation type="journal article" date="2019" name="Nat. Plants">
        <title>Stout camphor tree genome fills gaps in understanding of flowering plant genome evolution.</title>
        <authorList>
            <person name="Chaw S.M."/>
            <person name="Liu Y.C."/>
            <person name="Wu Y.W."/>
            <person name="Wang H.Y."/>
            <person name="Lin C.I."/>
            <person name="Wu C.S."/>
            <person name="Ke H.M."/>
            <person name="Chang L.Y."/>
            <person name="Hsu C.Y."/>
            <person name="Yang H.T."/>
            <person name="Sudianto E."/>
            <person name="Hsu M.H."/>
            <person name="Wu K.P."/>
            <person name="Wang L.N."/>
            <person name="Leebens-Mack J.H."/>
            <person name="Tsai I.J."/>
        </authorList>
    </citation>
    <scope>NUCLEOTIDE SEQUENCE [LARGE SCALE GENOMIC DNA]</scope>
    <source>
        <strain evidence="3">cv. Chaw 1501</strain>
        <tissue evidence="2">Young leaves</tissue>
    </source>
</reference>
<dbReference type="OrthoDB" id="47179at2759"/>
<dbReference type="STRING" id="337451.A0A443PT15"/>
<dbReference type="GO" id="GO:0007059">
    <property type="term" value="P:chromosome segregation"/>
    <property type="evidence" value="ECO:0007669"/>
    <property type="project" value="TreeGrafter"/>
</dbReference>
<keyword evidence="3" id="KW-1185">Reference proteome</keyword>
<keyword evidence="2" id="KW-0413">Isomerase</keyword>
<accession>A0A443PT15</accession>
<evidence type="ECO:0000313" key="2">
    <source>
        <dbReference type="EMBL" id="RWR93896.1"/>
    </source>
</evidence>
<feature type="region of interest" description="Disordered" evidence="1">
    <location>
        <begin position="13"/>
        <end position="34"/>
    </location>
</feature>
<dbReference type="Gene3D" id="1.10.132.10">
    <property type="match status" value="1"/>
</dbReference>
<dbReference type="GO" id="GO:0005694">
    <property type="term" value="C:chromosome"/>
    <property type="evidence" value="ECO:0007669"/>
    <property type="project" value="InterPro"/>
</dbReference>
<dbReference type="InterPro" id="IPR014727">
    <property type="entry name" value="TopoI_cat_a/b-sub_euk"/>
</dbReference>
<gene>
    <name evidence="2" type="ORF">CKAN_02317300</name>
</gene>
<dbReference type="InterPro" id="IPR051062">
    <property type="entry name" value="Topoisomerase_IB"/>
</dbReference>
<dbReference type="PANTHER" id="PTHR10290:SF23">
    <property type="entry name" value="DNA TOPOISOMERASE 1 BETA"/>
    <property type="match status" value="1"/>
</dbReference>
<dbReference type="GO" id="GO:0005730">
    <property type="term" value="C:nucleolus"/>
    <property type="evidence" value="ECO:0007669"/>
    <property type="project" value="TreeGrafter"/>
</dbReference>
<proteinExistence type="predicted"/>
<dbReference type="GO" id="GO:0003677">
    <property type="term" value="F:DNA binding"/>
    <property type="evidence" value="ECO:0007669"/>
    <property type="project" value="InterPro"/>
</dbReference>
<dbReference type="Proteomes" id="UP000283530">
    <property type="component" value="Unassembled WGS sequence"/>
</dbReference>
<dbReference type="AlphaFoldDB" id="A0A443PT15"/>
<dbReference type="GO" id="GO:0003917">
    <property type="term" value="F:DNA topoisomerase type I (single strand cut, ATP-independent) activity"/>
    <property type="evidence" value="ECO:0007669"/>
    <property type="project" value="InterPro"/>
</dbReference>
<dbReference type="GO" id="GO:0006265">
    <property type="term" value="P:DNA topological change"/>
    <property type="evidence" value="ECO:0007669"/>
    <property type="project" value="InterPro"/>
</dbReference>
<sequence>MVSALIPLMASRAKKGKPPLKDADGKTKKNLAPEALEKKIAQTNGKIEKMELDMKIKEALKSVALGTSKIKEDLKTPDISDYSLNLRVEKLYGDLRELE</sequence>
<comment type="caution">
    <text evidence="2">The sequence shown here is derived from an EMBL/GenBank/DDBJ whole genome shotgun (WGS) entry which is preliminary data.</text>
</comment>
<dbReference type="GO" id="GO:0006260">
    <property type="term" value="P:DNA replication"/>
    <property type="evidence" value="ECO:0007669"/>
    <property type="project" value="TreeGrafter"/>
</dbReference>
<dbReference type="PANTHER" id="PTHR10290">
    <property type="entry name" value="DNA TOPOISOMERASE I"/>
    <property type="match status" value="1"/>
</dbReference>
<name>A0A443PT15_9MAGN</name>
<evidence type="ECO:0000256" key="1">
    <source>
        <dbReference type="SAM" id="MobiDB-lite"/>
    </source>
</evidence>
<organism evidence="2 3">
    <name type="scientific">Cinnamomum micranthum f. kanehirae</name>
    <dbReference type="NCBI Taxonomy" id="337451"/>
    <lineage>
        <taxon>Eukaryota</taxon>
        <taxon>Viridiplantae</taxon>
        <taxon>Streptophyta</taxon>
        <taxon>Embryophyta</taxon>
        <taxon>Tracheophyta</taxon>
        <taxon>Spermatophyta</taxon>
        <taxon>Magnoliopsida</taxon>
        <taxon>Magnoliidae</taxon>
        <taxon>Laurales</taxon>
        <taxon>Lauraceae</taxon>
        <taxon>Cinnamomum</taxon>
    </lineage>
</organism>